<dbReference type="Gene3D" id="2.40.40.20">
    <property type="match status" value="1"/>
</dbReference>
<comment type="similarity">
    <text evidence="7">Belongs to the RNA polymerase beta' chain family.</text>
</comment>
<dbReference type="NCBIfam" id="TIGR02386">
    <property type="entry name" value="rpoC_TIGR"/>
    <property type="match status" value="1"/>
</dbReference>
<proteinExistence type="inferred from homology"/>
<dbReference type="GO" id="GO:0046872">
    <property type="term" value="F:metal ion binding"/>
    <property type="evidence" value="ECO:0007669"/>
    <property type="project" value="UniProtKB-KW"/>
</dbReference>
<dbReference type="InterPro" id="IPR006592">
    <property type="entry name" value="RNA_pol_N"/>
</dbReference>
<dbReference type="InterPro" id="IPR000722">
    <property type="entry name" value="RNA_pol_asu"/>
</dbReference>
<dbReference type="InterPro" id="IPR007066">
    <property type="entry name" value="RNA_pol_Rpb1_3"/>
</dbReference>
<dbReference type="Gene3D" id="1.10.274.100">
    <property type="entry name" value="RNA polymerase Rpb1, domain 3"/>
    <property type="match status" value="1"/>
</dbReference>
<evidence type="ECO:0000256" key="6">
    <source>
        <dbReference type="ARBA" id="ARBA00048552"/>
    </source>
</evidence>
<dbReference type="GO" id="GO:0003677">
    <property type="term" value="F:DNA binding"/>
    <property type="evidence" value="ECO:0007669"/>
    <property type="project" value="InterPro"/>
</dbReference>
<comment type="catalytic activity">
    <reaction evidence="6 7">
        <text>RNA(n) + a ribonucleoside 5'-triphosphate = RNA(n+1) + diphosphate</text>
        <dbReference type="Rhea" id="RHEA:21248"/>
        <dbReference type="Rhea" id="RHEA-COMP:14527"/>
        <dbReference type="Rhea" id="RHEA-COMP:17342"/>
        <dbReference type="ChEBI" id="CHEBI:33019"/>
        <dbReference type="ChEBI" id="CHEBI:61557"/>
        <dbReference type="ChEBI" id="CHEBI:140395"/>
        <dbReference type="EC" id="2.7.7.6"/>
    </reaction>
</comment>
<comment type="function">
    <text evidence="7">DNA-dependent RNA polymerase catalyzes the transcription of DNA into RNA using the four ribonucleoside triphosphates as substrates.</text>
</comment>
<dbReference type="GO" id="GO:0000428">
    <property type="term" value="C:DNA-directed RNA polymerase complex"/>
    <property type="evidence" value="ECO:0007669"/>
    <property type="project" value="UniProtKB-KW"/>
</dbReference>
<evidence type="ECO:0000256" key="5">
    <source>
        <dbReference type="ARBA" id="ARBA00023163"/>
    </source>
</evidence>
<reference evidence="9" key="1">
    <citation type="submission" date="2022-11" db="EMBL/GenBank/DDBJ databases">
        <title>Genomic comparisons reveal selection pressure and functional variation between nutritional endosymbionts of cave-adapted and epigean Hawaiian planthoppers.</title>
        <authorList>
            <person name="Gossett J.M."/>
            <person name="Porter M.L."/>
            <person name="Vasquez Y."/>
            <person name="Bennett G.M."/>
            <person name="Chong R.A."/>
        </authorList>
    </citation>
    <scope>NUCLEOTIDE SEQUENCE</scope>
    <source>
        <strain evidence="9">OPOL2</strain>
    </source>
</reference>
<dbReference type="InterPro" id="IPR042102">
    <property type="entry name" value="RNA_pol_Rpb1_3_sf"/>
</dbReference>
<dbReference type="EC" id="2.7.7.6" evidence="7"/>
<evidence type="ECO:0000256" key="3">
    <source>
        <dbReference type="ARBA" id="ARBA00022695"/>
    </source>
</evidence>
<dbReference type="InterPro" id="IPR044893">
    <property type="entry name" value="RNA_pol_Rpb1_clamp_domain"/>
</dbReference>
<feature type="domain" description="RNA polymerase N-terminal" evidence="8">
    <location>
        <begin position="216"/>
        <end position="495"/>
    </location>
</feature>
<dbReference type="Gene3D" id="1.10.150.390">
    <property type="match status" value="1"/>
</dbReference>
<dbReference type="Gene3D" id="4.10.860.120">
    <property type="entry name" value="RNA polymerase II, clamp domain"/>
    <property type="match status" value="1"/>
</dbReference>
<evidence type="ECO:0000259" key="8">
    <source>
        <dbReference type="SMART" id="SM00663"/>
    </source>
</evidence>
<dbReference type="SMART" id="SM00663">
    <property type="entry name" value="RPOLA_N"/>
    <property type="match status" value="1"/>
</dbReference>
<dbReference type="InterPro" id="IPR038120">
    <property type="entry name" value="Rpb1_funnel_sf"/>
</dbReference>
<dbReference type="Gene3D" id="1.10.1790.20">
    <property type="match status" value="1"/>
</dbReference>
<protein>
    <recommendedName>
        <fullName evidence="7">DNA-directed RNA polymerase subunit</fullName>
        <ecNumber evidence="7">2.7.7.6</ecNumber>
    </recommendedName>
</protein>
<dbReference type="EMBL" id="CP110500">
    <property type="protein sequence ID" value="WDI79215.1"/>
    <property type="molecule type" value="Genomic_DNA"/>
</dbReference>
<dbReference type="PANTHER" id="PTHR19376">
    <property type="entry name" value="DNA-DIRECTED RNA POLYMERASE"/>
    <property type="match status" value="1"/>
</dbReference>
<dbReference type="InterPro" id="IPR007081">
    <property type="entry name" value="RNA_pol_Rpb1_5"/>
</dbReference>
<accession>A0AAX3N8T9</accession>
<dbReference type="InterPro" id="IPR045867">
    <property type="entry name" value="DNA-dir_RpoC_beta_prime"/>
</dbReference>
<dbReference type="Gene3D" id="1.10.40.90">
    <property type="match status" value="1"/>
</dbReference>
<evidence type="ECO:0000256" key="7">
    <source>
        <dbReference type="RuleBase" id="RU004279"/>
    </source>
</evidence>
<dbReference type="InterPro" id="IPR007080">
    <property type="entry name" value="RNA_pol_Rpb1_1"/>
</dbReference>
<keyword evidence="4" id="KW-0479">Metal-binding</keyword>
<evidence type="ECO:0000313" key="10">
    <source>
        <dbReference type="Proteomes" id="UP001222373"/>
    </source>
</evidence>
<dbReference type="GO" id="GO:0006351">
    <property type="term" value="P:DNA-templated transcription"/>
    <property type="evidence" value="ECO:0007669"/>
    <property type="project" value="InterPro"/>
</dbReference>
<dbReference type="Gene3D" id="2.40.50.100">
    <property type="match status" value="2"/>
</dbReference>
<dbReference type="GO" id="GO:0003899">
    <property type="term" value="F:DNA-directed RNA polymerase activity"/>
    <property type="evidence" value="ECO:0007669"/>
    <property type="project" value="UniProtKB-EC"/>
</dbReference>
<evidence type="ECO:0000256" key="1">
    <source>
        <dbReference type="ARBA" id="ARBA00022478"/>
    </source>
</evidence>
<dbReference type="InterPro" id="IPR012754">
    <property type="entry name" value="DNA-dir_RpoC_beta_prime_bact"/>
</dbReference>
<organism evidence="9 10">
    <name type="scientific">Candidatus Vidania fulgoroideorum</name>
    <dbReference type="NCBI Taxonomy" id="881286"/>
    <lineage>
        <taxon>Bacteria</taxon>
        <taxon>Pseudomonadati</taxon>
        <taxon>Pseudomonadota</taxon>
        <taxon>Betaproteobacteria</taxon>
        <taxon>Candidatus Vidania</taxon>
    </lineage>
</organism>
<dbReference type="SUPFAM" id="SSF64484">
    <property type="entry name" value="beta and beta-prime subunits of DNA dependent RNA-polymerase"/>
    <property type="match status" value="1"/>
</dbReference>
<dbReference type="PANTHER" id="PTHR19376:SF54">
    <property type="entry name" value="DNA-DIRECTED RNA POLYMERASE SUBUNIT BETA"/>
    <property type="match status" value="1"/>
</dbReference>
<keyword evidence="2 7" id="KW-0808">Transferase</keyword>
<keyword evidence="5 7" id="KW-0804">Transcription</keyword>
<dbReference type="Pfam" id="PF04997">
    <property type="entry name" value="RNA_pol_Rpb1_1"/>
    <property type="match status" value="1"/>
</dbReference>
<evidence type="ECO:0000313" key="9">
    <source>
        <dbReference type="EMBL" id="WDI79215.1"/>
    </source>
</evidence>
<keyword evidence="3 7" id="KW-0548">Nucleotidyltransferase</keyword>
<evidence type="ECO:0000256" key="2">
    <source>
        <dbReference type="ARBA" id="ARBA00022679"/>
    </source>
</evidence>
<dbReference type="Pfam" id="PF04998">
    <property type="entry name" value="RNA_pol_Rpb1_5"/>
    <property type="match status" value="1"/>
</dbReference>
<dbReference type="Pfam" id="PF00623">
    <property type="entry name" value="RNA_pol_Rpb1_2"/>
    <property type="match status" value="2"/>
</dbReference>
<dbReference type="Gene3D" id="1.10.132.30">
    <property type="match status" value="1"/>
</dbReference>
<dbReference type="Proteomes" id="UP001222373">
    <property type="component" value="Chromosome"/>
</dbReference>
<name>A0AAX3N8T9_9PROT</name>
<keyword evidence="1 7" id="KW-0240">DNA-directed RNA polymerase</keyword>
<gene>
    <name evidence="9" type="primary">rpoC</name>
    <name evidence="9" type="ORF">ONB67_00740</name>
</gene>
<dbReference type="Pfam" id="PF04983">
    <property type="entry name" value="RNA_pol_Rpb1_3"/>
    <property type="match status" value="1"/>
</dbReference>
<sequence length="1292" mass="151285">MKNIYFKIASNKKILNWSNGEVKNSETLNYRTLKPEFEGLFCERIFGPCNDYECYCKKYVGKIFKNKKCEICGVEIIKSSSRRIRMGHIKLNTLLVNSIYHKIFPSKLSIILDIPSSNLDKIIYSENFVIIKKISKYKKYEIINNEKYDELSMEFGDSLFCKSGGEGVLELLNNINLKKIYKIEKKKIFLRKKNKKNNILKFEIIKSLIKNKIKLSNLVLKNIPVLPPGIRPLLELENGKFASSDLNELYRRLINRNNRIKNISSSFFSENIIIREKKMLQESLDSLFCLGDSYNNFHKNYNKSLKSILENLKGKSGRFRQNLLGKRVDYSARSVIVSEPKLKINQCYIPFDILFEIFRPFIIGKLIKKKYVKTIRKAKKMFLSKSNLVIRVLKNIVKKFKIILNRAPTLHRLGIQSFNIKITKEKAIKIHPLVCFSYNADFDGDQMAVHLPISEEANLEAKFLLNSERNIFFSSNGSFSLFPNQEMVLGLYLLTKRSSINKKIRYYSNINIIVNEVELNNFLYNDSLFLINNEKKYFTTYGRVYIYKKISKDVSISFKDINRSFKKSTIIKILFIIYKLNGKIKTLKVIEKFMRLGFEFCTKLGFSISLEDTKVHKRKKKILKKVFKKNYKIYKKNSLNFSYENFYKTWLYSFKKINFINICKIKKNPFNDILVSGAKSNITQIKQIFSFKGIIKKKNMNLPIFSSFSDGLDTYQYFLSTHSAREGIVDTSLKTADTGYLTRRLINLCQGLLISKQDCKTKIGLEMNFYKCSIKSIIGRFSVKNIYHKNKKVINKNNPINKEDIKKLQRIYIESFTIRSPIFCNVKYGICAKCYGIDLSCNKLVNIGEAVGIIAAQSIGEPGTQFTMRTFHIGGMLGERKELFYKYSLNNGYVRYSQNLKVINNKYNNIIVLEKSKIFITDKKDNILQTIKLKYGDKIFYKNGSKIKKKIIVSESLRFIKVIFIATRFYKFNLKKIKKFSLYKKKKINKKIYLIKIIKTKKKFKLKIYNKDEKISFNIKKNYYIYCRKNLKILKGDIFIIKEKENKYIDNITSGIEKIENILEVRIPKEKSIISKFSGLFKIVNKEKKIVKIGKKKIKVKGKIIKKNNDIIYRGDKITKGDIELLEILKIKNLSFFSCLMIKKIQDIYIEQGININNIHFEIVIKQMLSKVIVCKNINKKIYKEKKIYRYKIIKYLKKYCNFSYKNIIEGITKVSVNNNTSFIASASFQETGKIISETSLLCKKDKLKGLKENIITGNLIPVGTGFFKKIFDNEYKSTNKKKEKKKKKKEK</sequence>
<evidence type="ECO:0000256" key="4">
    <source>
        <dbReference type="ARBA" id="ARBA00022723"/>
    </source>
</evidence>